<evidence type="ECO:0000313" key="2">
    <source>
        <dbReference type="Proteomes" id="UP001358586"/>
    </source>
</evidence>
<organism evidence="1 2">
    <name type="scientific">Gossypium arboreum</name>
    <name type="common">Tree cotton</name>
    <name type="synonym">Gossypium nanking</name>
    <dbReference type="NCBI Taxonomy" id="29729"/>
    <lineage>
        <taxon>Eukaryota</taxon>
        <taxon>Viridiplantae</taxon>
        <taxon>Streptophyta</taxon>
        <taxon>Embryophyta</taxon>
        <taxon>Tracheophyta</taxon>
        <taxon>Spermatophyta</taxon>
        <taxon>Magnoliopsida</taxon>
        <taxon>eudicotyledons</taxon>
        <taxon>Gunneridae</taxon>
        <taxon>Pentapetalae</taxon>
        <taxon>rosids</taxon>
        <taxon>malvids</taxon>
        <taxon>Malvales</taxon>
        <taxon>Malvaceae</taxon>
        <taxon>Malvoideae</taxon>
        <taxon>Gossypium</taxon>
    </lineage>
</organism>
<accession>A0ABR0N4M9</accession>
<sequence>MKRGNLSIAEYLAQIKRLCDLLSASGHTLLDNEQVHVVLVGLSIEFESMITMATFSLVPLSIERLVEMLLECGLNSYGSNENIGHVTLFPSNVEFKPASFGYYGHKENGPSEMIEPSLHKGMG</sequence>
<name>A0ABR0N4M9_GOSAR</name>
<proteinExistence type="predicted"/>
<dbReference type="PANTHER" id="PTHR47481">
    <property type="match status" value="1"/>
</dbReference>
<dbReference type="EMBL" id="JARKNE010000011">
    <property type="protein sequence ID" value="KAK5785527.1"/>
    <property type="molecule type" value="Genomic_DNA"/>
</dbReference>
<evidence type="ECO:0000313" key="1">
    <source>
        <dbReference type="EMBL" id="KAK5785527.1"/>
    </source>
</evidence>
<gene>
    <name evidence="1" type="ORF">PVK06_040120</name>
</gene>
<comment type="caution">
    <text evidence="1">The sequence shown here is derived from an EMBL/GenBank/DDBJ whole genome shotgun (WGS) entry which is preliminary data.</text>
</comment>
<protein>
    <submittedName>
        <fullName evidence="1">Uncharacterized protein</fullName>
    </submittedName>
</protein>
<dbReference type="Proteomes" id="UP001358586">
    <property type="component" value="Chromosome 11"/>
</dbReference>
<dbReference type="PANTHER" id="PTHR47481:SF10">
    <property type="entry name" value="COPIA-LIKE POLYPROTEIN_RETROTRANSPOSON"/>
    <property type="match status" value="1"/>
</dbReference>
<keyword evidence="2" id="KW-1185">Reference proteome</keyword>
<reference evidence="1 2" key="1">
    <citation type="submission" date="2023-03" db="EMBL/GenBank/DDBJ databases">
        <title>WGS of Gossypium arboreum.</title>
        <authorList>
            <person name="Yu D."/>
        </authorList>
    </citation>
    <scope>NUCLEOTIDE SEQUENCE [LARGE SCALE GENOMIC DNA]</scope>
    <source>
        <tissue evidence="1">Leaf</tissue>
    </source>
</reference>